<evidence type="ECO:0000256" key="2">
    <source>
        <dbReference type="SAM" id="Phobius"/>
    </source>
</evidence>
<protein>
    <recommendedName>
        <fullName evidence="3">VWFA domain-containing protein</fullName>
    </recommendedName>
</protein>
<dbReference type="AlphaFoldDB" id="A0A1F7H0M4"/>
<gene>
    <name evidence="4" type="ORF">A3C24_02325</name>
</gene>
<dbReference type="InterPro" id="IPR002035">
    <property type="entry name" value="VWF_A"/>
</dbReference>
<accession>A0A1F7H0M4</accession>
<dbReference type="PROSITE" id="PS50234">
    <property type="entry name" value="VWFA"/>
    <property type="match status" value="1"/>
</dbReference>
<dbReference type="Gene3D" id="3.40.50.410">
    <property type="entry name" value="von Willebrand factor, type A domain"/>
    <property type="match status" value="1"/>
</dbReference>
<dbReference type="Pfam" id="PF13519">
    <property type="entry name" value="VWA_2"/>
    <property type="match status" value="1"/>
</dbReference>
<dbReference type="Gene3D" id="1.10.1330.10">
    <property type="entry name" value="Dockerin domain"/>
    <property type="match status" value="1"/>
</dbReference>
<reference evidence="4 5" key="1">
    <citation type="journal article" date="2016" name="Nat. Commun.">
        <title>Thousands of microbial genomes shed light on interconnected biogeochemical processes in an aquifer system.</title>
        <authorList>
            <person name="Anantharaman K."/>
            <person name="Brown C.T."/>
            <person name="Hug L.A."/>
            <person name="Sharon I."/>
            <person name="Castelle C.J."/>
            <person name="Probst A.J."/>
            <person name="Thomas B.C."/>
            <person name="Singh A."/>
            <person name="Wilkins M.J."/>
            <person name="Karaoz U."/>
            <person name="Brodie E.L."/>
            <person name="Williams K.H."/>
            <person name="Hubbard S.S."/>
            <person name="Banfield J.F."/>
        </authorList>
    </citation>
    <scope>NUCLEOTIDE SEQUENCE [LARGE SCALE GENOMIC DNA]</scope>
</reference>
<dbReference type="InterPro" id="IPR018247">
    <property type="entry name" value="EF_Hand_1_Ca_BS"/>
</dbReference>
<name>A0A1F7H0M4_9BACT</name>
<feature type="compositionally biased region" description="Low complexity" evidence="1">
    <location>
        <begin position="350"/>
        <end position="377"/>
    </location>
</feature>
<evidence type="ECO:0000259" key="3">
    <source>
        <dbReference type="PROSITE" id="PS50234"/>
    </source>
</evidence>
<dbReference type="CDD" id="cd00198">
    <property type="entry name" value="vWFA"/>
    <property type="match status" value="1"/>
</dbReference>
<evidence type="ECO:0000313" key="5">
    <source>
        <dbReference type="Proteomes" id="UP000177159"/>
    </source>
</evidence>
<feature type="region of interest" description="Disordered" evidence="1">
    <location>
        <begin position="328"/>
        <end position="377"/>
    </location>
</feature>
<proteinExistence type="predicted"/>
<comment type="caution">
    <text evidence="4">The sequence shown here is derived from an EMBL/GenBank/DDBJ whole genome shotgun (WGS) entry which is preliminary data.</text>
</comment>
<keyword evidence="2" id="KW-0812">Transmembrane</keyword>
<keyword evidence="2" id="KW-1133">Transmembrane helix</keyword>
<organism evidence="4 5">
    <name type="scientific">Candidatus Roizmanbacteria bacterium RIFCSPHIGHO2_02_FULL_37_24</name>
    <dbReference type="NCBI Taxonomy" id="1802037"/>
    <lineage>
        <taxon>Bacteria</taxon>
        <taxon>Candidatus Roizmaniibacteriota</taxon>
    </lineage>
</organism>
<dbReference type="SUPFAM" id="SSF53300">
    <property type="entry name" value="vWA-like"/>
    <property type="match status" value="1"/>
</dbReference>
<feature type="domain" description="VWFA" evidence="3">
    <location>
        <begin position="574"/>
        <end position="781"/>
    </location>
</feature>
<keyword evidence="2" id="KW-0472">Membrane</keyword>
<dbReference type="SUPFAM" id="SSF63446">
    <property type="entry name" value="Type I dockerin domain"/>
    <property type="match status" value="1"/>
</dbReference>
<dbReference type="GO" id="GO:0000272">
    <property type="term" value="P:polysaccharide catabolic process"/>
    <property type="evidence" value="ECO:0007669"/>
    <property type="project" value="InterPro"/>
</dbReference>
<feature type="compositionally biased region" description="Pro residues" evidence="1">
    <location>
        <begin position="335"/>
        <end position="349"/>
    </location>
</feature>
<evidence type="ECO:0000256" key="1">
    <source>
        <dbReference type="SAM" id="MobiDB-lite"/>
    </source>
</evidence>
<dbReference type="Proteomes" id="UP000177159">
    <property type="component" value="Unassembled WGS sequence"/>
</dbReference>
<dbReference type="PROSITE" id="PS00018">
    <property type="entry name" value="EF_HAND_1"/>
    <property type="match status" value="1"/>
</dbReference>
<feature type="transmembrane region" description="Helical" evidence="2">
    <location>
        <begin position="12"/>
        <end position="32"/>
    </location>
</feature>
<dbReference type="SMART" id="SM00327">
    <property type="entry name" value="VWA"/>
    <property type="match status" value="1"/>
</dbReference>
<dbReference type="InterPro" id="IPR036439">
    <property type="entry name" value="Dockerin_dom_sf"/>
</dbReference>
<dbReference type="EMBL" id="MFZM01000005">
    <property type="protein sequence ID" value="OGK24603.1"/>
    <property type="molecule type" value="Genomic_DNA"/>
</dbReference>
<dbReference type="InterPro" id="IPR036465">
    <property type="entry name" value="vWFA_dom_sf"/>
</dbReference>
<sequence length="861" mass="94711">MVKDTKSIHGEVATVLTLIALLVTSIGLIIGYQATQYASSFQRNSQASEQFIPLPFNINLESILRSHVEEDDKNNNEPVITEPVNVHSEVCFPMGTRGNAVIDPYCRGRLYPNQLDDLIENGGSNVRAIFNRLGRDENNPNPAIVATTRGDQRTINIYGSVCLNDNSLGRSSVIPTEGTKIFLSTFSVRKYADEGGNIGVVPNDINTALEGLVASAEDKRGSAQDTLALVHEDQSVCTFTNGRDSYQNLGNPLIFNIQFSVSQLVEKIETIGGRSFRRPDRTFDTKECSVYVHLRYNGRGDGPKDTYNLIRIHLADLLEKPDLDRICPGASPTPTYTPTPTPSDTPTPTPTISVTPTDTPTPTITLTPTITSTPTITPTPEPRVCTFEALAFVQECTEWENEELAICKKDQKGHLIGKPVVLPQYSQNTQPPQHTLEFPLWSNTNNKSARSGKIIFYNNPPVSPKPLAGLLSGEPITATYYGTNNYNISPYLPGEDAHVSITIDGDRYNFLPSGGKEIRMCENKDIGLTGTDACNINAFEQNRSDVDTVHGLTINCGQDIVYGWTLQKCQQVFDYIFVVDTSTSMANFDDPFYGKRKIEVLKDNLTGFIDNISRSTVDNRVALIQFNKMSAVRSSFSRDFNGLQDIARNGLIVREGTCIECGIDEARNLILSRADTSRKPVVIILTDGLPNSNPGGAGPAEGYIPGVLRAANRLKSISDITIASIGYGDPLKAGSDIRELPRAQFYETIIKPIATDETWAFSTDTNRAQQAGTINEIYSKIGDRLNSCAVSRLNYARYVKSKDLNDDGIINSVDLLLIFEAYFQQGNNLSEDINGDDIVNSLDSSLIFLDYGQEIDLLLDK</sequence>
<evidence type="ECO:0000313" key="4">
    <source>
        <dbReference type="EMBL" id="OGK24603.1"/>
    </source>
</evidence>